<feature type="binding site" evidence="7">
    <location>
        <position position="13"/>
    </location>
    <ligand>
        <name>3-phosphoshikimate</name>
        <dbReference type="ChEBI" id="CHEBI:145989"/>
    </ligand>
</feature>
<evidence type="ECO:0000313" key="9">
    <source>
        <dbReference type="EMBL" id="EMG37804.1"/>
    </source>
</evidence>
<dbReference type="CDD" id="cd01556">
    <property type="entry name" value="EPSP_synthase"/>
    <property type="match status" value="1"/>
</dbReference>
<feature type="binding site" evidence="7">
    <location>
        <position position="115"/>
    </location>
    <ligand>
        <name>phosphoenolpyruvate</name>
        <dbReference type="ChEBI" id="CHEBI:58702"/>
    </ligand>
</feature>
<feature type="binding site" evidence="7">
    <location>
        <position position="12"/>
    </location>
    <ligand>
        <name>3-phosphoshikimate</name>
        <dbReference type="ChEBI" id="CHEBI:145989"/>
    </ligand>
</feature>
<feature type="domain" description="Enolpyruvate transferase" evidence="8">
    <location>
        <begin position="5"/>
        <end position="433"/>
    </location>
</feature>
<evidence type="ECO:0000256" key="3">
    <source>
        <dbReference type="ARBA" id="ARBA00022605"/>
    </source>
</evidence>
<evidence type="ECO:0000256" key="7">
    <source>
        <dbReference type="HAMAP-Rule" id="MF_00210"/>
    </source>
</evidence>
<keyword evidence="3 7" id="KW-0028">Amino-acid biosynthesis</keyword>
<dbReference type="GO" id="GO:0009423">
    <property type="term" value="P:chorismate biosynthetic process"/>
    <property type="evidence" value="ECO:0007669"/>
    <property type="project" value="UniProtKB-UniRule"/>
</dbReference>
<dbReference type="PATRIC" id="fig|1262666.3.peg.1473"/>
<keyword evidence="4 7" id="KW-0808">Transferase</keyword>
<name>M5PUQ4_DESAF</name>
<dbReference type="PIRSF" id="PIRSF000505">
    <property type="entry name" value="EPSPS"/>
    <property type="match status" value="1"/>
</dbReference>
<organism evidence="9 10">
    <name type="scientific">Desulfocurvibacter africanus PCS</name>
    <dbReference type="NCBI Taxonomy" id="1262666"/>
    <lineage>
        <taxon>Bacteria</taxon>
        <taxon>Pseudomonadati</taxon>
        <taxon>Thermodesulfobacteriota</taxon>
        <taxon>Desulfovibrionia</taxon>
        <taxon>Desulfovibrionales</taxon>
        <taxon>Desulfovibrionaceae</taxon>
        <taxon>Desulfocurvibacter</taxon>
    </lineage>
</organism>
<feature type="binding site" evidence="7">
    <location>
        <position position="162"/>
    </location>
    <ligand>
        <name>3-phosphoshikimate</name>
        <dbReference type="ChEBI" id="CHEBI:145989"/>
    </ligand>
</feature>
<feature type="binding site" evidence="7">
    <location>
        <position position="163"/>
    </location>
    <ligand>
        <name>phosphoenolpyruvate</name>
        <dbReference type="ChEBI" id="CHEBI:58702"/>
    </ligand>
</feature>
<feature type="binding site" evidence="7">
    <location>
        <position position="163"/>
    </location>
    <ligand>
        <name>3-phosphoshikimate</name>
        <dbReference type="ChEBI" id="CHEBI:145989"/>
    </ligand>
</feature>
<feature type="binding site" evidence="7">
    <location>
        <position position="351"/>
    </location>
    <ligand>
        <name>3-phosphoshikimate</name>
        <dbReference type="ChEBI" id="CHEBI:145989"/>
    </ligand>
</feature>
<comment type="caution">
    <text evidence="9">The sequence shown here is derived from an EMBL/GenBank/DDBJ whole genome shotgun (WGS) entry which is preliminary data.</text>
</comment>
<dbReference type="InterPro" id="IPR001986">
    <property type="entry name" value="Enolpyruvate_Tfrase_dom"/>
</dbReference>
<evidence type="ECO:0000256" key="4">
    <source>
        <dbReference type="ARBA" id="ARBA00022679"/>
    </source>
</evidence>
<dbReference type="InterPro" id="IPR013792">
    <property type="entry name" value="RNA3'P_cycl/enolpyr_Trfase_a/b"/>
</dbReference>
<feature type="binding site" evidence="7">
    <location>
        <position position="17"/>
    </location>
    <ligand>
        <name>3-phosphoshikimate</name>
        <dbReference type="ChEBI" id="CHEBI:145989"/>
    </ligand>
</feature>
<comment type="pathway">
    <text evidence="1 7">Metabolic intermediate biosynthesis; chorismate biosynthesis; chorismate from D-erythrose 4-phosphate and phosphoenolpyruvate: step 6/7.</text>
</comment>
<dbReference type="InterPro" id="IPR023193">
    <property type="entry name" value="EPSP_synthase_CS"/>
</dbReference>
<keyword evidence="7" id="KW-0963">Cytoplasm</keyword>
<feature type="binding site" evidence="7">
    <location>
        <position position="399"/>
    </location>
    <ligand>
        <name>phosphoenolpyruvate</name>
        <dbReference type="ChEBI" id="CHEBI:58702"/>
    </ligand>
</feature>
<dbReference type="Pfam" id="PF00275">
    <property type="entry name" value="EPSP_synthase"/>
    <property type="match status" value="1"/>
</dbReference>
<dbReference type="InterPro" id="IPR006264">
    <property type="entry name" value="EPSP_synthase"/>
</dbReference>
<feature type="binding site" evidence="7">
    <location>
        <position position="190"/>
    </location>
    <ligand>
        <name>3-phosphoshikimate</name>
        <dbReference type="ChEBI" id="CHEBI:145989"/>
    </ligand>
</feature>
<dbReference type="HAMAP" id="MF_00210">
    <property type="entry name" value="EPSP_synth"/>
    <property type="match status" value="1"/>
</dbReference>
<proteinExistence type="inferred from homology"/>
<evidence type="ECO:0000256" key="6">
    <source>
        <dbReference type="ARBA" id="ARBA00044633"/>
    </source>
</evidence>
<accession>M5PUQ4</accession>
<dbReference type="NCBIfam" id="TIGR01356">
    <property type="entry name" value="aroA"/>
    <property type="match status" value="1"/>
</dbReference>
<dbReference type="PANTHER" id="PTHR21090">
    <property type="entry name" value="AROM/DEHYDROQUINATE SYNTHASE"/>
    <property type="match status" value="1"/>
</dbReference>
<feature type="binding site" evidence="7">
    <location>
        <position position="424"/>
    </location>
    <ligand>
        <name>phosphoenolpyruvate</name>
        <dbReference type="ChEBI" id="CHEBI:58702"/>
    </ligand>
</feature>
<dbReference type="OrthoDB" id="9809920at2"/>
<evidence type="ECO:0000256" key="5">
    <source>
        <dbReference type="ARBA" id="ARBA00023141"/>
    </source>
</evidence>
<comment type="caution">
    <text evidence="7">Lacks conserved residue(s) required for the propagation of feature annotation.</text>
</comment>
<comment type="subunit">
    <text evidence="7">Monomer.</text>
</comment>
<dbReference type="PROSITE" id="PS00885">
    <property type="entry name" value="EPSP_SYNTHASE_2"/>
    <property type="match status" value="1"/>
</dbReference>
<dbReference type="Proteomes" id="UP000011922">
    <property type="component" value="Unassembled WGS sequence"/>
</dbReference>
<dbReference type="InterPro" id="IPR036968">
    <property type="entry name" value="Enolpyruvate_Tfrase_sf"/>
</dbReference>
<feature type="binding site" evidence="7">
    <location>
        <position position="355"/>
    </location>
    <ligand>
        <name>phosphoenolpyruvate</name>
        <dbReference type="ChEBI" id="CHEBI:58702"/>
    </ligand>
</feature>
<feature type="binding site" evidence="7">
    <location>
        <position position="324"/>
    </location>
    <ligand>
        <name>3-phosphoshikimate</name>
        <dbReference type="ChEBI" id="CHEBI:145989"/>
    </ligand>
</feature>
<evidence type="ECO:0000256" key="2">
    <source>
        <dbReference type="ARBA" id="ARBA00009948"/>
    </source>
</evidence>
<protein>
    <recommendedName>
        <fullName evidence="7">3-phosphoshikimate 1-carboxyvinyltransferase</fullName>
        <ecNumber evidence="7">2.5.1.19</ecNumber>
    </recommendedName>
    <alternativeName>
        <fullName evidence="7">5-enolpyruvylshikimate-3-phosphate synthase</fullName>
        <shortName evidence="7">EPSP synthase</shortName>
        <shortName evidence="7">EPSPS</shortName>
    </alternativeName>
</protein>
<comment type="similarity">
    <text evidence="2 7">Belongs to the EPSP synthase family.</text>
</comment>
<dbReference type="GO" id="GO:0003866">
    <property type="term" value="F:3-phosphoshikimate 1-carboxyvinyltransferase activity"/>
    <property type="evidence" value="ECO:0007669"/>
    <property type="project" value="UniProtKB-UniRule"/>
</dbReference>
<dbReference type="Gene3D" id="3.65.10.10">
    <property type="entry name" value="Enolpyruvate transferase domain"/>
    <property type="match status" value="2"/>
</dbReference>
<dbReference type="UniPathway" id="UPA00053">
    <property type="reaction ID" value="UER00089"/>
</dbReference>
<evidence type="ECO:0000256" key="1">
    <source>
        <dbReference type="ARBA" id="ARBA00004811"/>
    </source>
</evidence>
<sequence length="440" mass="46808">MQPVTISAPASKSVSHRALIAAALAPGESELSGVLVSNDTTGATLPCLQAMGANFTRDGGDVRVRGMADGPRGDVDRPVLLDVGESGTTCRLLTAIAAAGRGAFEVRGAGRMHQRPMAELTTELHSQGVDFQWLEKVGYLPFVMRTEGLRGGPAAVSLEESSQYLSGLLLAAPLAARPMQLSISGAKVVSWPYVALSLQVMEDFGIPFTVETRQGDAWQPTPWREVRAAEPGKVRFIVQPSRYAARSYAVEGDWSNASYFLGAGAVSRAVAMTGLRADSVQGDRAILRILQNFGASVIWDSAGTVSVSPGELHGIDVDMGQCPDLVPTVAMVALFAKGETTIRNVAHLRIKESDRLEAVAGAIRAVGSQVEVLPDGLRIAPRALPTGKSVDFATHSDHRMAMSFTLLRLGGVDVRLDDPRCVAKSFPGFFDEWAKVEQGT</sequence>
<keyword evidence="5 7" id="KW-0057">Aromatic amino acid biosynthesis</keyword>
<dbReference type="SUPFAM" id="SSF55205">
    <property type="entry name" value="EPT/RTPC-like"/>
    <property type="match status" value="1"/>
</dbReference>
<dbReference type="GO" id="GO:0008652">
    <property type="term" value="P:amino acid biosynthetic process"/>
    <property type="evidence" value="ECO:0007669"/>
    <property type="project" value="UniProtKB-KW"/>
</dbReference>
<dbReference type="EC" id="2.5.1.19" evidence="7"/>
<dbReference type="RefSeq" id="WP_005985590.1">
    <property type="nucleotide sequence ID" value="NZ_AOSV01000013.1"/>
</dbReference>
<reference evidence="9 10" key="1">
    <citation type="journal article" date="2013" name="Genome Announc.">
        <title>Draft Genome Sequence for Desulfovibrio africanus Strain PCS.</title>
        <authorList>
            <person name="Brown S.D."/>
            <person name="Utturkar S.M."/>
            <person name="Arkin A.P."/>
            <person name="Deutschbauer A.M."/>
            <person name="Elias D.A."/>
            <person name="Hazen T.C."/>
            <person name="Chakraborty R."/>
        </authorList>
    </citation>
    <scope>NUCLEOTIDE SEQUENCE [LARGE SCALE GENOMIC DNA]</scope>
    <source>
        <strain evidence="9 10">PCS</strain>
    </source>
</reference>
<evidence type="ECO:0000259" key="8">
    <source>
        <dbReference type="Pfam" id="PF00275"/>
    </source>
</evidence>
<gene>
    <name evidence="7" type="primary">aroA</name>
    <name evidence="9" type="ORF">PCS_01454</name>
</gene>
<comment type="catalytic activity">
    <reaction evidence="6">
        <text>3-phosphoshikimate + phosphoenolpyruvate = 5-O-(1-carboxyvinyl)-3-phosphoshikimate + phosphate</text>
        <dbReference type="Rhea" id="RHEA:21256"/>
        <dbReference type="ChEBI" id="CHEBI:43474"/>
        <dbReference type="ChEBI" id="CHEBI:57701"/>
        <dbReference type="ChEBI" id="CHEBI:58702"/>
        <dbReference type="ChEBI" id="CHEBI:145989"/>
        <dbReference type="EC" id="2.5.1.19"/>
    </reaction>
    <physiologicalReaction direction="left-to-right" evidence="6">
        <dbReference type="Rhea" id="RHEA:21257"/>
    </physiologicalReaction>
</comment>
<dbReference type="EMBL" id="AOSV01000013">
    <property type="protein sequence ID" value="EMG37804.1"/>
    <property type="molecule type" value="Genomic_DNA"/>
</dbReference>
<feature type="active site" description="Proton acceptor" evidence="7">
    <location>
        <position position="324"/>
    </location>
</feature>
<dbReference type="GO" id="GO:0005737">
    <property type="term" value="C:cytoplasm"/>
    <property type="evidence" value="ECO:0007669"/>
    <property type="project" value="UniProtKB-SubCell"/>
</dbReference>
<feature type="binding site" evidence="7">
    <location>
        <position position="12"/>
    </location>
    <ligand>
        <name>phosphoenolpyruvate</name>
        <dbReference type="ChEBI" id="CHEBI:58702"/>
    </ligand>
</feature>
<dbReference type="GO" id="GO:0009073">
    <property type="term" value="P:aromatic amino acid family biosynthetic process"/>
    <property type="evidence" value="ECO:0007669"/>
    <property type="project" value="UniProtKB-KW"/>
</dbReference>
<feature type="binding site" evidence="7">
    <location>
        <position position="161"/>
    </location>
    <ligand>
        <name>3-phosphoshikimate</name>
        <dbReference type="ChEBI" id="CHEBI:145989"/>
    </ligand>
</feature>
<feature type="binding site" evidence="7">
    <location>
        <position position="87"/>
    </location>
    <ligand>
        <name>phosphoenolpyruvate</name>
        <dbReference type="ChEBI" id="CHEBI:58702"/>
    </ligand>
</feature>
<dbReference type="PANTHER" id="PTHR21090:SF5">
    <property type="entry name" value="PENTAFUNCTIONAL AROM POLYPEPTIDE"/>
    <property type="match status" value="1"/>
</dbReference>
<comment type="subcellular location">
    <subcellularLocation>
        <location evidence="7">Cytoplasm</location>
    </subcellularLocation>
</comment>
<evidence type="ECO:0000313" key="10">
    <source>
        <dbReference type="Proteomes" id="UP000011922"/>
    </source>
</evidence>
<comment type="function">
    <text evidence="7">Catalyzes the transfer of the enolpyruvyl moiety of phosphoenolpyruvate (PEP) to the 5-hydroxyl of shikimate-3-phosphate (S3P) to produce enolpyruvyl shikimate-3-phosphate and inorganic phosphate.</text>
</comment>
<dbReference type="AlphaFoldDB" id="M5PUQ4"/>